<accession>A0A1S2LQV5</accession>
<protein>
    <recommendedName>
        <fullName evidence="3">CHAT domain-containing protein</fullName>
    </recommendedName>
</protein>
<evidence type="ECO:0000313" key="2">
    <source>
        <dbReference type="Proteomes" id="UP000180098"/>
    </source>
</evidence>
<gene>
    <name evidence="1" type="ORF">BKP35_05490</name>
</gene>
<comment type="caution">
    <text evidence="1">The sequence shown here is derived from an EMBL/GenBank/DDBJ whole genome shotgun (WGS) entry which is preliminary data.</text>
</comment>
<proteinExistence type="predicted"/>
<dbReference type="RefSeq" id="WP_071312416.1">
    <property type="nucleotide sequence ID" value="NZ_MLQQ01000003.1"/>
</dbReference>
<dbReference type="EMBL" id="MLQQ01000003">
    <property type="protein sequence ID" value="OIJ14888.1"/>
    <property type="molecule type" value="Genomic_DNA"/>
</dbReference>
<evidence type="ECO:0000313" key="1">
    <source>
        <dbReference type="EMBL" id="OIJ14888.1"/>
    </source>
</evidence>
<dbReference type="Proteomes" id="UP000180098">
    <property type="component" value="Unassembled WGS sequence"/>
</dbReference>
<name>A0A1S2LQV5_9BACI</name>
<keyword evidence="2" id="KW-1185">Reference proteome</keyword>
<evidence type="ECO:0008006" key="3">
    <source>
        <dbReference type="Google" id="ProtNLM"/>
    </source>
</evidence>
<dbReference type="OrthoDB" id="9792686at2"/>
<organism evidence="1 2">
    <name type="scientific">Anaerobacillus arseniciselenatis</name>
    <dbReference type="NCBI Taxonomy" id="85682"/>
    <lineage>
        <taxon>Bacteria</taxon>
        <taxon>Bacillati</taxon>
        <taxon>Bacillota</taxon>
        <taxon>Bacilli</taxon>
        <taxon>Bacillales</taxon>
        <taxon>Bacillaceae</taxon>
        <taxon>Anaerobacillus</taxon>
    </lineage>
</organism>
<sequence length="1307" mass="151658">MSNDSEIPILCEERFTICLTDFIGEQIVTEKVIVELLNKNITGTINIAVLKYSVSKFADLLKNIAARNIGVAENIHRIKLYQPTKLNSKVIVDEANLNLEEDMVLIYGAERLSEFSLMPNVEKEYGQIKINLYSSDQVDIETGISQLAEINDLLDHRVSNFVSIFETGLNIARKVFEKYEDDKGMEINVMFRVQEEPNNINISECIKKIENMKVKEAITFIDQQDKLLKEDKDLLRFITYLNNGYKEECLKVLQSNYGSLNNSMKLIYAELLNSGEQYCVSYQILKELYHEDKWLVGLPKALIISSRYLNANERESLIEEILELGLIDIFLLQECANFYNKIKDYKKSGELFRKLFSVTNDKYFELLARTSELQSNPPSKGHDAEGYLLAVSIDEPELQNEVFYRCALIWKFIYNSAYKFAEYMFKIKLSYNFDHSNEVINQKMEILGDLYNVEKGLKLKPLDKERDNDILISKRIDLVIDELEYLFIEDNGHNLLRGFIDDTQSKGSWEKGLVKKLRQQIFDWNNVDLAGINDSFDRYTESDLSELNSKNAIRLIRKYKTKKTHAKKDIEETINGSIILANQEGGKLNELWLRFEAATWYSYLGYYQDANNIALTLLNYSNRITDDYVLRDYSFALGIAAWGDSQYRLGREVEGVICAIVAIKKGIILKDYYLIDKGLTIIQLWISNNSIFGSEDRDKFQNFQEKFTGTIEGTDNKLVKIQGFILKKEWEKAYELLKQYIIVFENEEDEEWAIHFSNYISVCIESGKKDEALELLYNKALKAAQLLEVRMDIRWKSLLMWSQILFAERNSHYNLLDILLINKDLLKIAVEDVEKQRVSMFHREERANLSDQTNSLLRTYVETLSILHKLRETPEELKSSLEQEVILNLIKVAPRTIAEKKLYNGEVSEETEKKFNQYLTLYDELMRIEADIESHEYQEKTQKFDLLQQELLLSHPYLKALPVIEVNDISKIQDKLLDNEICYQYCLTPMGMVYLLITKNEKEFGHIFLDSKKIKQIANQLGETFSSSFDIKNISQVEELCSNLSEPIFYPLLNQKYVEKIENLFICPDMSIPYFSTSLIRTKTEWFLHSVDGIYNLLSVANLLERTTISVEAEENCNILTIGSRLPKGDGAIPIAERWAKENKTYFKEIINDFGKSNKIVIDTLKIEKPTLYTMIAHGVEEPDVSSENGAFLILGPNKQYLSIRDIEDISTYSDNMFLITCRSGQPYTDNMQSSNSVWTNMLSQKNNSILCRWDVDIRPSIIILEHLVSNDDKPICHLLCEAQKKLIQSEEWKMPSAWAGFEYWGI</sequence>
<reference evidence="1 2" key="1">
    <citation type="submission" date="2016-10" db="EMBL/GenBank/DDBJ databases">
        <title>Draft genome sequences of four alkaliphilic bacteria belonging to the Anaerobacillus genus.</title>
        <authorList>
            <person name="Bassil N.M."/>
            <person name="Lloyd J.R."/>
        </authorList>
    </citation>
    <scope>NUCLEOTIDE SEQUENCE [LARGE SCALE GENOMIC DNA]</scope>
    <source>
        <strain evidence="1 2">DSM 15340</strain>
    </source>
</reference>